<dbReference type="Proteomes" id="UP001322277">
    <property type="component" value="Chromosome 11"/>
</dbReference>
<dbReference type="Gene3D" id="1.20.1250.20">
    <property type="entry name" value="MFS general substrate transporter like domains"/>
    <property type="match status" value="1"/>
</dbReference>
<evidence type="ECO:0000256" key="3">
    <source>
        <dbReference type="ARBA" id="ARBA00022989"/>
    </source>
</evidence>
<gene>
    <name evidence="8" type="ORF">CDEST_15288</name>
</gene>
<dbReference type="AlphaFoldDB" id="A0AAX4J4F1"/>
<dbReference type="PROSITE" id="PS50850">
    <property type="entry name" value="MFS"/>
    <property type="match status" value="1"/>
</dbReference>
<feature type="transmembrane region" description="Helical" evidence="6">
    <location>
        <begin position="255"/>
        <end position="277"/>
    </location>
</feature>
<feature type="transmembrane region" description="Helical" evidence="6">
    <location>
        <begin position="149"/>
        <end position="170"/>
    </location>
</feature>
<dbReference type="Gene3D" id="1.20.1720.10">
    <property type="entry name" value="Multidrug resistance protein D"/>
    <property type="match status" value="1"/>
</dbReference>
<dbReference type="PANTHER" id="PTHR23501:SF198">
    <property type="entry name" value="AZOLE RESISTANCE PROTEIN 1-RELATED"/>
    <property type="match status" value="1"/>
</dbReference>
<feature type="domain" description="Major facilitator superfamily (MFS) profile" evidence="7">
    <location>
        <begin position="59"/>
        <end position="555"/>
    </location>
</feature>
<proteinExistence type="predicted"/>
<dbReference type="Pfam" id="PF07690">
    <property type="entry name" value="MFS_1"/>
    <property type="match status" value="1"/>
</dbReference>
<dbReference type="PANTHER" id="PTHR23501">
    <property type="entry name" value="MAJOR FACILITATOR SUPERFAMILY"/>
    <property type="match status" value="1"/>
</dbReference>
<feature type="transmembrane region" description="Helical" evidence="6">
    <location>
        <begin position="94"/>
        <end position="113"/>
    </location>
</feature>
<dbReference type="EMBL" id="CP137315">
    <property type="protein sequence ID" value="WQF90274.1"/>
    <property type="molecule type" value="Genomic_DNA"/>
</dbReference>
<feature type="region of interest" description="Disordered" evidence="5">
    <location>
        <begin position="1"/>
        <end position="48"/>
    </location>
</feature>
<dbReference type="InterPro" id="IPR020846">
    <property type="entry name" value="MFS_dom"/>
</dbReference>
<organism evidence="8 9">
    <name type="scientific">Colletotrichum destructivum</name>
    <dbReference type="NCBI Taxonomy" id="34406"/>
    <lineage>
        <taxon>Eukaryota</taxon>
        <taxon>Fungi</taxon>
        <taxon>Dikarya</taxon>
        <taxon>Ascomycota</taxon>
        <taxon>Pezizomycotina</taxon>
        <taxon>Sordariomycetes</taxon>
        <taxon>Hypocreomycetidae</taxon>
        <taxon>Glomerellales</taxon>
        <taxon>Glomerellaceae</taxon>
        <taxon>Colletotrichum</taxon>
        <taxon>Colletotrichum destructivum species complex</taxon>
    </lineage>
</organism>
<sequence length="566" mass="60307">MTEEKSQESKGSGESPADVSDVVTSRVLSSEADSTSQDTNNQSAQTDSGQITGPKLYVLLVSLYLSVFCLAMDKTMLSPALGAITSEFGTVKDVGWYTSSYFLSTAAVQPLYGTIYKSFNTKWNYMTAIVVFEIGSLMAALASTSSLLILGRAICGLGDAGIASGTYVILAKTLPIHKRAVFFGLLGAVWGIASILGPLLGGFFADHLTWRWCFWINLPIGGVAFLVVAFVLSASEHSGHQSKERKTVLSRVRQLDFAGTATLLPGVVMLLLAMQWGGTEFPWSSPTIIGLFAGSGVLLLLFAWIQHRAQDSGLLPPRFFKNRDVCSAIFFSLFFGASYLATIPYLSIFFQAIQNASAVNASLHLLPLSISSVLSSILTGILIGILGNYNVIILVDFALMCVGLGLITTFSLDTPMSHWFPFEIILGLGVGVGFQAGQVVVQNSLPFHLLSQAMSNVQFFMSLGGAVSVSASQAAFQNGVVKAMARAVPQVSPSVVLNAGASKLQQTLESLGLSSDDVTAIRQGYMTGLRNTYYIVTAMAGCAFLAALGLRWKRLPKAASKPPAKA</sequence>
<feature type="transmembrane region" description="Helical" evidence="6">
    <location>
        <begin position="125"/>
        <end position="143"/>
    </location>
</feature>
<dbReference type="GeneID" id="87951788"/>
<feature type="transmembrane region" description="Helical" evidence="6">
    <location>
        <begin position="325"/>
        <end position="353"/>
    </location>
</feature>
<dbReference type="GO" id="GO:0005886">
    <property type="term" value="C:plasma membrane"/>
    <property type="evidence" value="ECO:0007669"/>
    <property type="project" value="TreeGrafter"/>
</dbReference>
<dbReference type="PRINTS" id="PR01036">
    <property type="entry name" value="TCRTETB"/>
</dbReference>
<evidence type="ECO:0000256" key="4">
    <source>
        <dbReference type="ARBA" id="ARBA00023136"/>
    </source>
</evidence>
<accession>A0AAX4J4F1</accession>
<keyword evidence="4 6" id="KW-0472">Membrane</keyword>
<feature type="transmembrane region" description="Helical" evidence="6">
    <location>
        <begin position="365"/>
        <end position="386"/>
    </location>
</feature>
<feature type="transmembrane region" description="Helical" evidence="6">
    <location>
        <begin position="216"/>
        <end position="234"/>
    </location>
</feature>
<dbReference type="InterPro" id="IPR011701">
    <property type="entry name" value="MFS"/>
</dbReference>
<dbReference type="RefSeq" id="XP_062787495.1">
    <property type="nucleotide sequence ID" value="XM_062931444.1"/>
</dbReference>
<feature type="transmembrane region" description="Helical" evidence="6">
    <location>
        <begin position="283"/>
        <end position="305"/>
    </location>
</feature>
<dbReference type="KEGG" id="cdet:87951788"/>
<dbReference type="CDD" id="cd17502">
    <property type="entry name" value="MFS_Azr1_MDR_like"/>
    <property type="match status" value="1"/>
</dbReference>
<feature type="transmembrane region" description="Helical" evidence="6">
    <location>
        <begin position="424"/>
        <end position="445"/>
    </location>
</feature>
<evidence type="ECO:0000259" key="7">
    <source>
        <dbReference type="PROSITE" id="PS50850"/>
    </source>
</evidence>
<dbReference type="FunFam" id="1.20.1720.10:FF:000012">
    <property type="entry name" value="MFS toxin efflux pump (AflT)"/>
    <property type="match status" value="1"/>
</dbReference>
<name>A0AAX4J4F1_9PEZI</name>
<comment type="subcellular location">
    <subcellularLocation>
        <location evidence="1">Membrane</location>
        <topology evidence="1">Multi-pass membrane protein</topology>
    </subcellularLocation>
</comment>
<feature type="transmembrane region" description="Helical" evidence="6">
    <location>
        <begin position="393"/>
        <end position="412"/>
    </location>
</feature>
<dbReference type="GO" id="GO:0022857">
    <property type="term" value="F:transmembrane transporter activity"/>
    <property type="evidence" value="ECO:0007669"/>
    <property type="project" value="InterPro"/>
</dbReference>
<evidence type="ECO:0000256" key="1">
    <source>
        <dbReference type="ARBA" id="ARBA00004141"/>
    </source>
</evidence>
<evidence type="ECO:0000256" key="5">
    <source>
        <dbReference type="SAM" id="MobiDB-lite"/>
    </source>
</evidence>
<evidence type="ECO:0000256" key="2">
    <source>
        <dbReference type="ARBA" id="ARBA00022692"/>
    </source>
</evidence>
<evidence type="ECO:0000313" key="9">
    <source>
        <dbReference type="Proteomes" id="UP001322277"/>
    </source>
</evidence>
<keyword evidence="2 6" id="KW-0812">Transmembrane</keyword>
<keyword evidence="9" id="KW-1185">Reference proteome</keyword>
<dbReference type="InterPro" id="IPR036259">
    <property type="entry name" value="MFS_trans_sf"/>
</dbReference>
<reference evidence="9" key="1">
    <citation type="journal article" date="2023" name="bioRxiv">
        <title>Complete genome of the Medicago anthracnose fungus, Colletotrichum destructivum, reveals a mini-chromosome-like region within a core chromosome.</title>
        <authorList>
            <person name="Lapalu N."/>
            <person name="Simon A."/>
            <person name="Lu A."/>
            <person name="Plaumann P.-L."/>
            <person name="Amselem J."/>
            <person name="Pigne S."/>
            <person name="Auger A."/>
            <person name="Koch C."/>
            <person name="Dallery J.-F."/>
            <person name="O'Connell R.J."/>
        </authorList>
    </citation>
    <scope>NUCLEOTIDE SEQUENCE [LARGE SCALE GENOMIC DNA]</scope>
    <source>
        <strain evidence="9">CBS 520.97</strain>
    </source>
</reference>
<feature type="transmembrane region" description="Helical" evidence="6">
    <location>
        <begin position="56"/>
        <end position="74"/>
    </location>
</feature>
<dbReference type="SUPFAM" id="SSF103473">
    <property type="entry name" value="MFS general substrate transporter"/>
    <property type="match status" value="1"/>
</dbReference>
<feature type="transmembrane region" description="Helical" evidence="6">
    <location>
        <begin position="532"/>
        <end position="552"/>
    </location>
</feature>
<feature type="transmembrane region" description="Helical" evidence="6">
    <location>
        <begin position="182"/>
        <end position="204"/>
    </location>
</feature>
<evidence type="ECO:0000313" key="8">
    <source>
        <dbReference type="EMBL" id="WQF90274.1"/>
    </source>
</evidence>
<evidence type="ECO:0000256" key="6">
    <source>
        <dbReference type="SAM" id="Phobius"/>
    </source>
</evidence>
<feature type="compositionally biased region" description="Polar residues" evidence="5">
    <location>
        <begin position="22"/>
        <end position="48"/>
    </location>
</feature>
<feature type="transmembrane region" description="Helical" evidence="6">
    <location>
        <begin position="457"/>
        <end position="476"/>
    </location>
</feature>
<keyword evidence="3 6" id="KW-1133">Transmembrane helix</keyword>
<protein>
    <submittedName>
        <fullName evidence="8">Major facilitator superfamily, MFS transporter superfamily</fullName>
    </submittedName>
</protein>